<comment type="caution">
    <text evidence="3">The sequence shown here is derived from an EMBL/GenBank/DDBJ whole genome shotgun (WGS) entry which is preliminary data.</text>
</comment>
<evidence type="ECO:0000259" key="2">
    <source>
        <dbReference type="Pfam" id="PF12708"/>
    </source>
</evidence>
<evidence type="ECO:0000313" key="3">
    <source>
        <dbReference type="EMBL" id="KAK4177847.1"/>
    </source>
</evidence>
<dbReference type="AlphaFoldDB" id="A0AAN7A9X6"/>
<name>A0AAN7A9X6_9PEZI</name>
<feature type="signal peptide" evidence="1">
    <location>
        <begin position="1"/>
        <end position="21"/>
    </location>
</feature>
<keyword evidence="1" id="KW-0732">Signal</keyword>
<proteinExistence type="predicted"/>
<organism evidence="3 4">
    <name type="scientific">Triangularia setosa</name>
    <dbReference type="NCBI Taxonomy" id="2587417"/>
    <lineage>
        <taxon>Eukaryota</taxon>
        <taxon>Fungi</taxon>
        <taxon>Dikarya</taxon>
        <taxon>Ascomycota</taxon>
        <taxon>Pezizomycotina</taxon>
        <taxon>Sordariomycetes</taxon>
        <taxon>Sordariomycetidae</taxon>
        <taxon>Sordariales</taxon>
        <taxon>Podosporaceae</taxon>
        <taxon>Triangularia</taxon>
    </lineage>
</organism>
<dbReference type="InterPro" id="IPR024535">
    <property type="entry name" value="RHGA/B-epi-like_pectate_lyase"/>
</dbReference>
<gene>
    <name evidence="3" type="ORF">QBC36DRAFT_299868</name>
</gene>
<evidence type="ECO:0000313" key="4">
    <source>
        <dbReference type="Proteomes" id="UP001302321"/>
    </source>
</evidence>
<accession>A0AAN7A9X6</accession>
<dbReference type="Proteomes" id="UP001302321">
    <property type="component" value="Unassembled WGS sequence"/>
</dbReference>
<keyword evidence="4" id="KW-1185">Reference proteome</keyword>
<dbReference type="EMBL" id="MU866153">
    <property type="protein sequence ID" value="KAK4177847.1"/>
    <property type="molecule type" value="Genomic_DNA"/>
</dbReference>
<dbReference type="InterPro" id="IPR012334">
    <property type="entry name" value="Pectin_lyas_fold"/>
</dbReference>
<reference evidence="3" key="2">
    <citation type="submission" date="2023-05" db="EMBL/GenBank/DDBJ databases">
        <authorList>
            <consortium name="Lawrence Berkeley National Laboratory"/>
            <person name="Steindorff A."/>
            <person name="Hensen N."/>
            <person name="Bonometti L."/>
            <person name="Westerberg I."/>
            <person name="Brannstrom I.O."/>
            <person name="Guillou S."/>
            <person name="Cros-Aarteil S."/>
            <person name="Calhoun S."/>
            <person name="Haridas S."/>
            <person name="Kuo A."/>
            <person name="Mondo S."/>
            <person name="Pangilinan J."/>
            <person name="Riley R."/>
            <person name="Labutti K."/>
            <person name="Andreopoulos B."/>
            <person name="Lipzen A."/>
            <person name="Chen C."/>
            <person name="Yanf M."/>
            <person name="Daum C."/>
            <person name="Ng V."/>
            <person name="Clum A."/>
            <person name="Ohm R."/>
            <person name="Martin F."/>
            <person name="Silar P."/>
            <person name="Natvig D."/>
            <person name="Lalanne C."/>
            <person name="Gautier V."/>
            <person name="Ament-Velasquez S.L."/>
            <person name="Kruys A."/>
            <person name="Hutchinson M.I."/>
            <person name="Powell A.J."/>
            <person name="Barry K."/>
            <person name="Miller A.N."/>
            <person name="Grigoriev I.V."/>
            <person name="Debuchy R."/>
            <person name="Gladieux P."/>
            <person name="Thoren M.H."/>
            <person name="Johannesson H."/>
        </authorList>
    </citation>
    <scope>NUCLEOTIDE SEQUENCE</scope>
    <source>
        <strain evidence="3">CBS 892.96</strain>
    </source>
</reference>
<dbReference type="SUPFAM" id="SSF51126">
    <property type="entry name" value="Pectin lyase-like"/>
    <property type="match status" value="2"/>
</dbReference>
<sequence>MKPYLSLLLILIVSTSTPTLAHDISHESPVPLPRRQECSSPGVVPKEWWRASPSFIRNGTTPYAKDKDYQYYRDVAAFGADPTGRNSSSEAINRAVSSGNRTNNTVTTLPAYVSLPPGTYLVTSPIQLLVATYLVGSPAPFEPTILKAAPELGTEPVILGYDPYQGEGSANKNFYIALRNVVIDTTAIPGETPARAIEWSVSQGSSLTNVKIFMPKGEGVVRHRGITMDFGGGSGKIMSEVEVEGGGVGIEVNNQQYTIKGLRVKDSEVGVRVKRGYIISVMGGVFEGCGIGLDLRGGDWHKGEVVGGVSVVDTVMRGCEVGVVVREKGQGVVLDGVEVGEGAVAVRIGERGEVLLTGGVRREEVWVMGNGSPNGPQQGSTYPFSRPPSLLTTSGAYQTKPLPQYTSFIPSQIINIKSDPSHPVHGDNTHDDGPSINAILARASAGCNKVVFFPQGIYLTRSTITIPPNTRIVGEVLSTISGTGPLFSDSAAPRPVVHITSPNNSVSGTVEISDILISVRGVSPGAILLQISHSSAALWSVVLRAGGSIDTTVTTSCSDPDPSNCMATHTLLHMAENASDVYVEDVWGWVADHALDVVPNVPAQNIAVGRGLTISDNSGPVWLVGTSFEHCVLYQYGVLNSKNVLVVGQQTESPYWQGQGTELRAPGPWAGDVGLDWGHCEKQGRGEDDRCYRAWGVYLSGGEDITIHGSALWAFFNGMDDNLWKDPQCEETGGVCQTNMVYVKGGKGVRWFSMGSKNTENLVYRDSEQVSFVRQSDVPGGWGGLLAVYLADLGEASEGGDDSGGRRVTVGGMALGVAGLFALRILM</sequence>
<feature type="domain" description="Rhamnogalacturonase A/B/Epimerase-like pectate lyase" evidence="2">
    <location>
        <begin position="72"/>
        <end position="294"/>
    </location>
</feature>
<dbReference type="PANTHER" id="PTHR33928:SF2">
    <property type="entry name" value="PECTATE LYASE SUPERFAMILY PROTEIN DOMAIN-CONTAINING PROTEIN-RELATED"/>
    <property type="match status" value="1"/>
</dbReference>
<reference evidence="3" key="1">
    <citation type="journal article" date="2023" name="Mol. Phylogenet. Evol.">
        <title>Genome-scale phylogeny and comparative genomics of the fungal order Sordariales.</title>
        <authorList>
            <person name="Hensen N."/>
            <person name="Bonometti L."/>
            <person name="Westerberg I."/>
            <person name="Brannstrom I.O."/>
            <person name="Guillou S."/>
            <person name="Cros-Aarteil S."/>
            <person name="Calhoun S."/>
            <person name="Haridas S."/>
            <person name="Kuo A."/>
            <person name="Mondo S."/>
            <person name="Pangilinan J."/>
            <person name="Riley R."/>
            <person name="LaButti K."/>
            <person name="Andreopoulos B."/>
            <person name="Lipzen A."/>
            <person name="Chen C."/>
            <person name="Yan M."/>
            <person name="Daum C."/>
            <person name="Ng V."/>
            <person name="Clum A."/>
            <person name="Steindorff A."/>
            <person name="Ohm R.A."/>
            <person name="Martin F."/>
            <person name="Silar P."/>
            <person name="Natvig D.O."/>
            <person name="Lalanne C."/>
            <person name="Gautier V."/>
            <person name="Ament-Velasquez S.L."/>
            <person name="Kruys A."/>
            <person name="Hutchinson M.I."/>
            <person name="Powell A.J."/>
            <person name="Barry K."/>
            <person name="Miller A.N."/>
            <person name="Grigoriev I.V."/>
            <person name="Debuchy R."/>
            <person name="Gladieux P."/>
            <person name="Hiltunen Thoren M."/>
            <person name="Johannesson H."/>
        </authorList>
    </citation>
    <scope>NUCLEOTIDE SEQUENCE</scope>
    <source>
        <strain evidence="3">CBS 892.96</strain>
    </source>
</reference>
<protein>
    <submittedName>
        <fullName evidence="3">Family 55 putative glycoside hydrolase</fullName>
    </submittedName>
</protein>
<dbReference type="Gene3D" id="2.160.20.10">
    <property type="entry name" value="Single-stranded right-handed beta-helix, Pectin lyase-like"/>
    <property type="match status" value="2"/>
</dbReference>
<feature type="domain" description="Rhamnogalacturonase A/B/Epimerase-like pectate lyase" evidence="2">
    <location>
        <begin position="425"/>
        <end position="484"/>
    </location>
</feature>
<dbReference type="GO" id="GO:0004650">
    <property type="term" value="F:polygalacturonase activity"/>
    <property type="evidence" value="ECO:0007669"/>
    <property type="project" value="InterPro"/>
</dbReference>
<keyword evidence="3" id="KW-0378">Hydrolase</keyword>
<dbReference type="InterPro" id="IPR039279">
    <property type="entry name" value="QRT3-like"/>
</dbReference>
<dbReference type="PANTHER" id="PTHR33928">
    <property type="entry name" value="POLYGALACTURONASE QRT3"/>
    <property type="match status" value="1"/>
</dbReference>
<dbReference type="InterPro" id="IPR011050">
    <property type="entry name" value="Pectin_lyase_fold/virulence"/>
</dbReference>
<dbReference type="CDD" id="cd23668">
    <property type="entry name" value="GH55_beta13glucanase-like"/>
    <property type="match status" value="1"/>
</dbReference>
<feature type="chain" id="PRO_5042908060" evidence="1">
    <location>
        <begin position="22"/>
        <end position="827"/>
    </location>
</feature>
<dbReference type="Pfam" id="PF12708">
    <property type="entry name" value="Pect-lyase_RHGA_epim"/>
    <property type="match status" value="2"/>
</dbReference>
<evidence type="ECO:0000256" key="1">
    <source>
        <dbReference type="SAM" id="SignalP"/>
    </source>
</evidence>